<dbReference type="Proteomes" id="UP001189429">
    <property type="component" value="Unassembled WGS sequence"/>
</dbReference>
<feature type="region of interest" description="Disordered" evidence="1">
    <location>
        <begin position="1"/>
        <end position="44"/>
    </location>
</feature>
<feature type="non-terminal residue" evidence="2">
    <location>
        <position position="1"/>
    </location>
</feature>
<name>A0ABN9WNV4_9DINO</name>
<reference evidence="2" key="1">
    <citation type="submission" date="2023-10" db="EMBL/GenBank/DDBJ databases">
        <authorList>
            <person name="Chen Y."/>
            <person name="Shah S."/>
            <person name="Dougan E. K."/>
            <person name="Thang M."/>
            <person name="Chan C."/>
        </authorList>
    </citation>
    <scope>NUCLEOTIDE SEQUENCE [LARGE SCALE GENOMIC DNA]</scope>
</reference>
<sequence length="149" mass="16459">RRRRRRRRRRQRPKTTASFCPRSAPLRARGGGPRAPEPAGCWGRAGRRLEGRGGAEMEVVETALVSSSEDKNTSNLLRTSQGVHKLGAGACFSDVVPPKASDDLVQGEAQHAALSRQELLDDCLHAKRNVVREVGHVRADEAEKRVSFR</sequence>
<evidence type="ECO:0000256" key="1">
    <source>
        <dbReference type="SAM" id="MobiDB-lite"/>
    </source>
</evidence>
<gene>
    <name evidence="2" type="ORF">PCOR1329_LOCUS68263</name>
</gene>
<evidence type="ECO:0000313" key="3">
    <source>
        <dbReference type="Proteomes" id="UP001189429"/>
    </source>
</evidence>
<proteinExistence type="predicted"/>
<evidence type="ECO:0000313" key="2">
    <source>
        <dbReference type="EMBL" id="CAK0887099.1"/>
    </source>
</evidence>
<organism evidence="2 3">
    <name type="scientific">Prorocentrum cordatum</name>
    <dbReference type="NCBI Taxonomy" id="2364126"/>
    <lineage>
        <taxon>Eukaryota</taxon>
        <taxon>Sar</taxon>
        <taxon>Alveolata</taxon>
        <taxon>Dinophyceae</taxon>
        <taxon>Prorocentrales</taxon>
        <taxon>Prorocentraceae</taxon>
        <taxon>Prorocentrum</taxon>
    </lineage>
</organism>
<dbReference type="EMBL" id="CAUYUJ010018893">
    <property type="protein sequence ID" value="CAK0887099.1"/>
    <property type="molecule type" value="Genomic_DNA"/>
</dbReference>
<feature type="compositionally biased region" description="Basic residues" evidence="1">
    <location>
        <begin position="1"/>
        <end position="13"/>
    </location>
</feature>
<keyword evidence="3" id="KW-1185">Reference proteome</keyword>
<accession>A0ABN9WNV4</accession>
<protein>
    <submittedName>
        <fullName evidence="2">Uncharacterized protein</fullName>
    </submittedName>
</protein>
<comment type="caution">
    <text evidence="2">The sequence shown here is derived from an EMBL/GenBank/DDBJ whole genome shotgun (WGS) entry which is preliminary data.</text>
</comment>